<feature type="compositionally biased region" description="Basic and acidic residues" evidence="2">
    <location>
        <begin position="2108"/>
        <end position="2118"/>
    </location>
</feature>
<feature type="compositionally biased region" description="Pro residues" evidence="2">
    <location>
        <begin position="2136"/>
        <end position="2154"/>
    </location>
</feature>
<gene>
    <name evidence="3" type="ORF">OS493_011896</name>
</gene>
<dbReference type="EMBL" id="MU827782">
    <property type="protein sequence ID" value="KAJ7336675.1"/>
    <property type="molecule type" value="Genomic_DNA"/>
</dbReference>
<protein>
    <submittedName>
        <fullName evidence="3">Uncharacterized protein</fullName>
    </submittedName>
</protein>
<dbReference type="OrthoDB" id="4158657at2759"/>
<feature type="region of interest" description="Disordered" evidence="2">
    <location>
        <begin position="1871"/>
        <end position="1905"/>
    </location>
</feature>
<sequence>MSFTELTWNDVINLQTKCSGYECHIEELEKKIALFEVEKDEKSSSTEITLQDLVNARFSVEMKETETMTDVPDNEGLVLPEIVLETYPGAAETKDECDMTEGVWDEVEDLKNTYRDYRQNLEEMKHKLAQFDVEKDDKESITDIAMQDLVDLETLYKDRLHEVDSDSNSLLSHAEKESRGCMTELTLVELSELEDFYIENAARLMETSPVVEKWEQESMTDVTFDDMQYLEEVEELYRQKKADEDVEKYEKCTETDLTILDLKYWEEVEAAHEECLQDIAEDKTRAGMASEEKQDVEIMTEFTMKDLHYLEEVDAAHEECLLDKEEQLESGKNDVEKLSVEIMTDLTVSDLKYLEDVETAHKECLVDKQEELEGRSVEKQDTEMMTDLTVSDLQYLEDVESAHEECLVDKQEELDSRSVEKQNAEIMTDLTASDLQYLEDVEAAHEECLVDKQEELEARNIGVEKEDAEVMTDLTVSDLQYLEDVEVAHEECLVDKQEELDSRTTSVEKQNAEVMTDLTVSDLQHLEEELDAKANGLDIEVMTDLTVSDLQYLEDVKTAHEECLVDRQEELKARNIGVEREDAEVMTDLTVSDLQNLEDQQIEWVEKHNAEMMTDLTVSDLQYLEDVEAVHEECLVDKQDELEAKSVEKQSVEVMTDLTVSDLQHLEDVEVAHEECLLDREEQAAARIDQNEKLSIGTMTDINAHDLSSLESAAVEHQKSKTPKWRRRSRSSSIIFSDHTQNKNTMTDITANILEYYEDIEVLYKEIVVEFDEFRNAHSVEKDEKDVMTDVTIEDLKYLEERDSRYQEKEIEDKEIMTELAHADLDYLMEVESLYKDNELGQESKDMADVETMTELTLSYIEHVEEEYERLKHDQSQETADSSWVVIEPEKEDKNVMTELTESELQYLEEVEVLYKESVARTKEPVSKENAEVMTDLTTADLEYLEEAENLLKKISGDGGDLSGMLAAKDDKEVITDLTSSDIDYLQGLGDIYGDGNRELPGDGEVEKDDKGTETELTIADIRDLEDQLESTTEMSRATPTFNEFVHEDFQAETLADLQSEFDYLPVLDEPEFILDEDEEVEDIQRQDAGVMTDLTLPDLEYLEANEKHRSDGVMESNPEQTETGVQCELEDLGSLLQELSREAEEHGQDVPSWFVTALKMRRTDGGFNPVHLVGADTDSSVLSDEGDAFSKDIGVQCDLVDVLAMLAEYQGNANDEDMPWFVSAMNMQRDDTGFNPVQVTLRNRSDSSPVQDGTVNKHSNSLVVNLSRPPPPSSDTTFIIGSQPTGQITEDEQSEFLEADTPLFTSQDGSDGVFNRTDESMNLSNDNEERDVLTDMPRDSSAVNRFDRFLKERKDSELLNLMVLRQGIDDGGNEGVADVKSLKEVVAENELLRKHVQFLESGKGVEDLEGENMYLKEKLKELEEADNTEELENENALLKEKVESVKDLEEENQLLKEDIDILRQSMAVEDIEEENGLLKDKIKMLEELAISDQDVKKIEEENDELREKVKNLEETAVVSELDMKKSEEENEELKEKIETLVESMNTEELEKENDCLKQQVAMLAAEPEKVKELEEENEILHEKIQALEASADVVVNENALLKEQIDVMEETGRVKAELEDENEILKEKVQILEESSTNVEDLVNENALLKEQIEIMEETGRVKELEDENEILKEKVQILEESSNVEDLVNENALLKEQIEIMEETGRVKELEDENEILKEKVQILEESSAEERLEQEQLMDKIQDLEGSTGRVVETLEEENSMLKDNIQILEDSTTNMKELEDENALLREKIESLNSSRNIQELTEENSSLKGKIRSLEESTQARDVSTEEFELLQLKIEQLKEAEKKIGALNESNVALRERIDLLQLEKKNTRDNSSEMDPSEQLGKADRGTQAEAGDVPPFVGESIQRVPGISGGVNQEIQTNLDSIALLELTRDGYIPEHIAKELEKLQQENRELYEELMELRRNVQGREIAERLNEATQTELAQFPADLAGFRDVISPVPSSIEDTITPHVRSTVATEVRYLGDRRLEFELSPRSPYRAGFDGKDDVMDYSGTVSDSEVENTMLSYHENARDSDELISEPELVSARRSLDSHMDDIDQRIHDLRYMDDEDRPRTGTSDLVGFDSDDDGDLPPLPESSPPPLPSEPPPDFPESSSPVLDGGLEVLLRSESSPPRNAATLRASSRQRSHSDNRPSTEHSLSSSRVESPVTVEEPTLVLESEPSQLGGIYPMEEPSPLSPSYRRSTSLGSIKAPPQVLPNPKGYFCRSVNQDH</sequence>
<reference evidence="3" key="1">
    <citation type="submission" date="2023-01" db="EMBL/GenBank/DDBJ databases">
        <title>Genome assembly of the deep-sea coral Lophelia pertusa.</title>
        <authorList>
            <person name="Herrera S."/>
            <person name="Cordes E."/>
        </authorList>
    </citation>
    <scope>NUCLEOTIDE SEQUENCE</scope>
    <source>
        <strain evidence="3">USNM1676648</strain>
        <tissue evidence="3">Polyp</tissue>
    </source>
</reference>
<feature type="compositionally biased region" description="Polar residues" evidence="2">
    <location>
        <begin position="1243"/>
        <end position="1265"/>
    </location>
</feature>
<feature type="region of interest" description="Disordered" evidence="2">
    <location>
        <begin position="1806"/>
        <end position="1828"/>
    </location>
</feature>
<dbReference type="Proteomes" id="UP001163046">
    <property type="component" value="Unassembled WGS sequence"/>
</dbReference>
<accession>A0A9W9YE87</accession>
<feature type="coiled-coil region" evidence="1">
    <location>
        <begin position="107"/>
        <end position="134"/>
    </location>
</feature>
<feature type="region of interest" description="Disordered" evidence="2">
    <location>
        <begin position="2108"/>
        <end position="2275"/>
    </location>
</feature>
<evidence type="ECO:0000313" key="4">
    <source>
        <dbReference type="Proteomes" id="UP001163046"/>
    </source>
</evidence>
<feature type="region of interest" description="Disordered" evidence="2">
    <location>
        <begin position="1243"/>
        <end position="1273"/>
    </location>
</feature>
<comment type="caution">
    <text evidence="3">The sequence shown here is derived from an EMBL/GenBank/DDBJ whole genome shotgun (WGS) entry which is preliminary data.</text>
</comment>
<feature type="coiled-coil region" evidence="1">
    <location>
        <begin position="11"/>
        <end position="45"/>
    </location>
</feature>
<dbReference type="PANTHER" id="PTHR23159">
    <property type="entry name" value="CENTROSOMAL PROTEIN 2"/>
    <property type="match status" value="1"/>
</dbReference>
<evidence type="ECO:0000313" key="3">
    <source>
        <dbReference type="EMBL" id="KAJ7336675.1"/>
    </source>
</evidence>
<keyword evidence="1" id="KW-0175">Coiled coil</keyword>
<keyword evidence="4" id="KW-1185">Reference proteome</keyword>
<evidence type="ECO:0000256" key="2">
    <source>
        <dbReference type="SAM" id="MobiDB-lite"/>
    </source>
</evidence>
<organism evidence="3 4">
    <name type="scientific">Desmophyllum pertusum</name>
    <dbReference type="NCBI Taxonomy" id="174260"/>
    <lineage>
        <taxon>Eukaryota</taxon>
        <taxon>Metazoa</taxon>
        <taxon>Cnidaria</taxon>
        <taxon>Anthozoa</taxon>
        <taxon>Hexacorallia</taxon>
        <taxon>Scleractinia</taxon>
        <taxon>Caryophylliina</taxon>
        <taxon>Caryophylliidae</taxon>
        <taxon>Desmophyllum</taxon>
    </lineage>
</organism>
<name>A0A9W9YE87_9CNID</name>
<proteinExistence type="predicted"/>
<dbReference type="PANTHER" id="PTHR23159:SF31">
    <property type="entry name" value="CENTROSOME-ASSOCIATED PROTEIN CEP250 ISOFORM X1"/>
    <property type="match status" value="1"/>
</dbReference>
<evidence type="ECO:0000256" key="1">
    <source>
        <dbReference type="SAM" id="Coils"/>
    </source>
</evidence>